<dbReference type="InterPro" id="IPR011990">
    <property type="entry name" value="TPR-like_helical_dom_sf"/>
</dbReference>
<sequence>MVRKRSQSRMDGKPNDSWRYSPVQTSQDRMPVWQVAVLVVLSVAMLWAVLGYVHPRNRAAKSFSNHMLKCFPLDDRDAVKLLGSQNSLAHRAIATGSEYAQTLFDLGLLALAGFNQGEAASMFTACLRQDPSAAMCHWGLAYAQGPMPNKVPGKLGDPYPAFLPTHATDAHSHAQAALRHSHAALGAAHLNVGLVRREQALVEALAQRFADGAAALKGGKWRTAEARYAQRMQQLAEEEQDADAFAWAAEAYMNLTPWDYYAEDGSLRPTAATAEALLLQALKLQPHHLHALHLHIHIAEAGQPAPQPGQEHTAAARALGSAETLAGLLPQNGHLLHMPSHIFVRTGRYAQAVAVNRAAYEHDLARGSQCITPYLPEHNVNLLVYAASMAGMLHTAESFATGMRNLRERLPSTWMAQGNEWAALPALHIRYGAWDKLLAMQPPPRDARGVTALGGPQYAAVLYHAGRSLALAARAAAASQQLLGLEDVTAFDLARKSLLLREKEVAQEHEQLQMAVRAVPTEPLTRPGAPPGMYASAYRSLAAVAGGLVSARLRLLHNNTAGALDALREAVGVEDGLGYMEPPRLHQPLRQCLGWLLLHAGQLEEAASVYSEDLAQHPNNGWSLLGLAQVARALGAGAAEAAARHKAAWADAEVQIDSSCPALAQPFTS</sequence>
<organism evidence="3 4">
    <name type="scientific">Tetradesmus obliquus</name>
    <name type="common">Green alga</name>
    <name type="synonym">Acutodesmus obliquus</name>
    <dbReference type="NCBI Taxonomy" id="3088"/>
    <lineage>
        <taxon>Eukaryota</taxon>
        <taxon>Viridiplantae</taxon>
        <taxon>Chlorophyta</taxon>
        <taxon>core chlorophytes</taxon>
        <taxon>Chlorophyceae</taxon>
        <taxon>CS clade</taxon>
        <taxon>Sphaeropleales</taxon>
        <taxon>Scenedesmaceae</taxon>
        <taxon>Tetradesmus</taxon>
    </lineage>
</organism>
<keyword evidence="2" id="KW-1133">Transmembrane helix</keyword>
<evidence type="ECO:0000313" key="3">
    <source>
        <dbReference type="EMBL" id="WIA20142.1"/>
    </source>
</evidence>
<keyword evidence="4" id="KW-1185">Reference proteome</keyword>
<dbReference type="PANTHER" id="PTHR45588">
    <property type="entry name" value="TPR DOMAIN-CONTAINING PROTEIN"/>
    <property type="match status" value="1"/>
</dbReference>
<dbReference type="PANTHER" id="PTHR45588:SF1">
    <property type="entry name" value="WW DOMAIN-CONTAINING PROTEIN"/>
    <property type="match status" value="1"/>
</dbReference>
<evidence type="ECO:0000256" key="1">
    <source>
        <dbReference type="SAM" id="MobiDB-lite"/>
    </source>
</evidence>
<dbReference type="EMBL" id="CP126218">
    <property type="protein sequence ID" value="WIA20142.1"/>
    <property type="molecule type" value="Genomic_DNA"/>
</dbReference>
<keyword evidence="2" id="KW-0812">Transmembrane</keyword>
<protein>
    <recommendedName>
        <fullName evidence="5">Tetratricopeptide repeat protein 38</fullName>
    </recommendedName>
</protein>
<proteinExistence type="predicted"/>
<accession>A0ABY8UFV0</accession>
<feature type="transmembrane region" description="Helical" evidence="2">
    <location>
        <begin position="32"/>
        <end position="53"/>
    </location>
</feature>
<dbReference type="Gene3D" id="1.25.40.10">
    <property type="entry name" value="Tetratricopeptide repeat domain"/>
    <property type="match status" value="2"/>
</dbReference>
<gene>
    <name evidence="3" type="ORF">OEZ85_005992</name>
</gene>
<evidence type="ECO:0000313" key="4">
    <source>
        <dbReference type="Proteomes" id="UP001244341"/>
    </source>
</evidence>
<feature type="region of interest" description="Disordered" evidence="1">
    <location>
        <begin position="1"/>
        <end position="22"/>
    </location>
</feature>
<evidence type="ECO:0000256" key="2">
    <source>
        <dbReference type="SAM" id="Phobius"/>
    </source>
</evidence>
<keyword evidence="2" id="KW-0472">Membrane</keyword>
<name>A0ABY8UFV0_TETOB</name>
<reference evidence="3 4" key="1">
    <citation type="submission" date="2023-05" db="EMBL/GenBank/DDBJ databases">
        <title>A 100% complete, gapless, phased diploid assembly of the Scenedesmus obliquus UTEX 3031 genome.</title>
        <authorList>
            <person name="Biondi T.C."/>
            <person name="Hanschen E.R."/>
            <person name="Kwon T."/>
            <person name="Eng W."/>
            <person name="Kruse C.P.S."/>
            <person name="Koehler S.I."/>
            <person name="Kunde Y."/>
            <person name="Gleasner C.D."/>
            <person name="You Mak K.T."/>
            <person name="Polle J."/>
            <person name="Hovde B.T."/>
            <person name="Starkenburg S.R."/>
        </authorList>
    </citation>
    <scope>NUCLEOTIDE SEQUENCE [LARGE SCALE GENOMIC DNA]</scope>
    <source>
        <strain evidence="3 4">DOE0152z</strain>
    </source>
</reference>
<evidence type="ECO:0008006" key="5">
    <source>
        <dbReference type="Google" id="ProtNLM"/>
    </source>
</evidence>
<dbReference type="Proteomes" id="UP001244341">
    <property type="component" value="Chromosome 11b"/>
</dbReference>
<dbReference type="SUPFAM" id="SSF48452">
    <property type="entry name" value="TPR-like"/>
    <property type="match status" value="1"/>
</dbReference>